<gene>
    <name evidence="7" type="ORF">SAMN05216218_108241</name>
</gene>
<dbReference type="PANTHER" id="PTHR30482">
    <property type="entry name" value="HIGH-AFFINITY BRANCHED-CHAIN AMINO ACID TRANSPORT SYSTEM PERMEASE"/>
    <property type="match status" value="1"/>
</dbReference>
<feature type="transmembrane region" description="Helical" evidence="6">
    <location>
        <begin position="225"/>
        <end position="244"/>
    </location>
</feature>
<evidence type="ECO:0000313" key="7">
    <source>
        <dbReference type="EMBL" id="SDF70877.1"/>
    </source>
</evidence>
<dbReference type="Pfam" id="PF02653">
    <property type="entry name" value="BPD_transp_2"/>
    <property type="match status" value="1"/>
</dbReference>
<dbReference type="GO" id="GO:0015658">
    <property type="term" value="F:branched-chain amino acid transmembrane transporter activity"/>
    <property type="evidence" value="ECO:0007669"/>
    <property type="project" value="InterPro"/>
</dbReference>
<dbReference type="GO" id="GO:0005886">
    <property type="term" value="C:plasma membrane"/>
    <property type="evidence" value="ECO:0007669"/>
    <property type="project" value="UniProtKB-SubCell"/>
</dbReference>
<feature type="transmembrane region" description="Helical" evidence="6">
    <location>
        <begin position="124"/>
        <end position="144"/>
    </location>
</feature>
<keyword evidence="3 6" id="KW-0812">Transmembrane</keyword>
<feature type="transmembrane region" description="Helical" evidence="6">
    <location>
        <begin position="95"/>
        <end position="117"/>
    </location>
</feature>
<name>A0A1G7NAF2_9EURY</name>
<comment type="subcellular location">
    <subcellularLocation>
        <location evidence="1">Cell membrane</location>
        <topology evidence="1">Multi-pass membrane protein</topology>
    </subcellularLocation>
</comment>
<protein>
    <submittedName>
        <fullName evidence="7">Amino acid/amide ABC transporter membrane protein 2, HAAT family</fullName>
    </submittedName>
</protein>
<dbReference type="OrthoDB" id="30958at2157"/>
<keyword evidence="5 6" id="KW-0472">Membrane</keyword>
<dbReference type="CDD" id="cd06581">
    <property type="entry name" value="TM_PBP1_LivM_like"/>
    <property type="match status" value="1"/>
</dbReference>
<reference evidence="8" key="1">
    <citation type="submission" date="2016-10" db="EMBL/GenBank/DDBJ databases">
        <authorList>
            <person name="Varghese N."/>
            <person name="Submissions S."/>
        </authorList>
    </citation>
    <scope>NUCLEOTIDE SEQUENCE [LARGE SCALE GENOMIC DNA]</scope>
    <source>
        <strain evidence="8">IBRC-M 10760</strain>
    </source>
</reference>
<evidence type="ECO:0000256" key="1">
    <source>
        <dbReference type="ARBA" id="ARBA00004651"/>
    </source>
</evidence>
<dbReference type="AlphaFoldDB" id="A0A1G7NAF2"/>
<dbReference type="PANTHER" id="PTHR30482:SF17">
    <property type="entry name" value="ABC TRANSPORTER ATP-BINDING PROTEIN"/>
    <property type="match status" value="1"/>
</dbReference>
<sequence length="351" mass="37741">MTAVDRLRDSRTAVLSLGAVLAMLVLPFTGILSTFHLGLVISAMVLALFAMSFNLLFGYTGMLSFGHAAYFGTGAYTLALALDGQLGFLPSAFESFFPALLLAVVVAALVALVLGYLCVQRGDIYFAILTLALSMMLYETIYTWNDFTGGSDGITVLAEPIELGGLTLNLIDTGTFYYLTLAILVVSIVFIWRLINSPYGELLLSIRENPERATMIGVPVKRYQLSAFVIAGTFAGLAGTLFAVRTFIVTPHTLHWSMSAEPVMMTLLGGPSAFVGPIIGAVMFVGLEQFLSNITEYWQFGLGLLIVPIVLFFPDGLVGILRGDSGGIVDVRDYLSGLVGDEPTGKEDTHE</sequence>
<keyword evidence="2" id="KW-1003">Cell membrane</keyword>
<evidence type="ECO:0000256" key="4">
    <source>
        <dbReference type="ARBA" id="ARBA00022989"/>
    </source>
</evidence>
<dbReference type="Proteomes" id="UP000199076">
    <property type="component" value="Unassembled WGS sequence"/>
</dbReference>
<proteinExistence type="predicted"/>
<feature type="transmembrane region" description="Helical" evidence="6">
    <location>
        <begin position="69"/>
        <end position="89"/>
    </location>
</feature>
<evidence type="ECO:0000256" key="5">
    <source>
        <dbReference type="ARBA" id="ARBA00023136"/>
    </source>
</evidence>
<evidence type="ECO:0000313" key="8">
    <source>
        <dbReference type="Proteomes" id="UP000199076"/>
    </source>
</evidence>
<keyword evidence="4 6" id="KW-1133">Transmembrane helix</keyword>
<dbReference type="EMBL" id="FNBK01000008">
    <property type="protein sequence ID" value="SDF70877.1"/>
    <property type="molecule type" value="Genomic_DNA"/>
</dbReference>
<organism evidence="7 8">
    <name type="scientific">Halorientalis regularis</name>
    <dbReference type="NCBI Taxonomy" id="660518"/>
    <lineage>
        <taxon>Archaea</taxon>
        <taxon>Methanobacteriati</taxon>
        <taxon>Methanobacteriota</taxon>
        <taxon>Stenosarchaea group</taxon>
        <taxon>Halobacteria</taxon>
        <taxon>Halobacteriales</taxon>
        <taxon>Haloarculaceae</taxon>
        <taxon>Halorientalis</taxon>
    </lineage>
</organism>
<feature type="transmembrane region" description="Helical" evidence="6">
    <location>
        <begin position="297"/>
        <end position="314"/>
    </location>
</feature>
<evidence type="ECO:0000256" key="2">
    <source>
        <dbReference type="ARBA" id="ARBA00022475"/>
    </source>
</evidence>
<feature type="transmembrane region" description="Helical" evidence="6">
    <location>
        <begin position="12"/>
        <end position="31"/>
    </location>
</feature>
<dbReference type="RefSeq" id="WP_092692616.1">
    <property type="nucleotide sequence ID" value="NZ_FNBK01000008.1"/>
</dbReference>
<feature type="transmembrane region" description="Helical" evidence="6">
    <location>
        <begin position="264"/>
        <end position="285"/>
    </location>
</feature>
<dbReference type="InterPro" id="IPR043428">
    <property type="entry name" value="LivM-like"/>
</dbReference>
<accession>A0A1G7NAF2</accession>
<dbReference type="STRING" id="660518.SAMN05216218_108241"/>
<feature type="transmembrane region" description="Helical" evidence="6">
    <location>
        <begin position="37"/>
        <end position="57"/>
    </location>
</feature>
<feature type="transmembrane region" description="Helical" evidence="6">
    <location>
        <begin position="176"/>
        <end position="195"/>
    </location>
</feature>
<keyword evidence="8" id="KW-1185">Reference proteome</keyword>
<evidence type="ECO:0000256" key="3">
    <source>
        <dbReference type="ARBA" id="ARBA00022692"/>
    </source>
</evidence>
<dbReference type="InterPro" id="IPR001851">
    <property type="entry name" value="ABC_transp_permease"/>
</dbReference>
<evidence type="ECO:0000256" key="6">
    <source>
        <dbReference type="SAM" id="Phobius"/>
    </source>
</evidence>